<dbReference type="SUPFAM" id="SSF54909">
    <property type="entry name" value="Dimeric alpha+beta barrel"/>
    <property type="match status" value="1"/>
</dbReference>
<dbReference type="GeneID" id="69904201"/>
<gene>
    <name evidence="6" type="ORF">K8V85_08180</name>
    <name evidence="5" type="ORF">SKL01_06750</name>
</gene>
<name>A0A921KXQ6_9STAP</name>
<reference evidence="6" key="3">
    <citation type="submission" date="2021-09" db="EMBL/GenBank/DDBJ databases">
        <authorList>
            <person name="Gilroy R."/>
        </authorList>
    </citation>
    <scope>NUCLEOTIDE SEQUENCE</scope>
    <source>
        <strain evidence="6">CHK149-3286</strain>
    </source>
</reference>
<evidence type="ECO:0000313" key="7">
    <source>
        <dbReference type="Proteomes" id="UP000321040"/>
    </source>
</evidence>
<evidence type="ECO:0000313" key="8">
    <source>
        <dbReference type="Proteomes" id="UP000706163"/>
    </source>
</evidence>
<keyword evidence="6" id="KW-0560">Oxidoreductase</keyword>
<dbReference type="Gene3D" id="3.30.70.100">
    <property type="match status" value="1"/>
</dbReference>
<evidence type="ECO:0000259" key="4">
    <source>
        <dbReference type="PROSITE" id="PS51725"/>
    </source>
</evidence>
<dbReference type="PROSITE" id="PS51725">
    <property type="entry name" value="ABM"/>
    <property type="match status" value="1"/>
</dbReference>
<evidence type="ECO:0000313" key="5">
    <source>
        <dbReference type="EMBL" id="GEP81497.1"/>
    </source>
</evidence>
<reference evidence="6" key="2">
    <citation type="journal article" date="2021" name="PeerJ">
        <title>Extensive microbial diversity within the chicken gut microbiome revealed by metagenomics and culture.</title>
        <authorList>
            <person name="Gilroy R."/>
            <person name="Ravi A."/>
            <person name="Getino M."/>
            <person name="Pursley I."/>
            <person name="Horton D.L."/>
            <person name="Alikhan N.F."/>
            <person name="Baker D."/>
            <person name="Gharbi K."/>
            <person name="Hall N."/>
            <person name="Watson M."/>
            <person name="Adriaenssens E.M."/>
            <person name="Foster-Nyarko E."/>
            <person name="Jarju S."/>
            <person name="Secka A."/>
            <person name="Antonio M."/>
            <person name="Oren A."/>
            <person name="Chaudhuri R.R."/>
            <person name="La Ragione R."/>
            <person name="Hildebrand F."/>
            <person name="Pallen M.J."/>
        </authorList>
    </citation>
    <scope>NUCLEOTIDE SEQUENCE</scope>
    <source>
        <strain evidence="6">CHK149-3286</strain>
    </source>
</reference>
<dbReference type="InterPro" id="IPR007138">
    <property type="entry name" value="ABM_dom"/>
</dbReference>
<dbReference type="Proteomes" id="UP000321040">
    <property type="component" value="Unassembled WGS sequence"/>
</dbReference>
<organism evidence="6 8">
    <name type="scientific">Staphylococcus kloosii</name>
    <dbReference type="NCBI Taxonomy" id="29384"/>
    <lineage>
        <taxon>Bacteria</taxon>
        <taxon>Bacillati</taxon>
        <taxon>Bacillota</taxon>
        <taxon>Bacilli</taxon>
        <taxon>Bacillales</taxon>
        <taxon>Staphylococcaceae</taxon>
        <taxon>Staphylococcus</taxon>
    </lineage>
</organism>
<evidence type="ECO:0000256" key="1">
    <source>
        <dbReference type="ARBA" id="ARBA00009267"/>
    </source>
</evidence>
<dbReference type="KEGG" id="skl:C7J89_02535"/>
<dbReference type="RefSeq" id="WP_103294598.1">
    <property type="nucleotide sequence ID" value="NZ_BKAQ01000005.1"/>
</dbReference>
<accession>A0A921KXQ6</accession>
<comment type="caution">
    <text evidence="6">The sequence shown here is derived from an EMBL/GenBank/DDBJ whole genome shotgun (WGS) entry which is preliminary data.</text>
</comment>
<keyword evidence="6" id="KW-0503">Monooxygenase</keyword>
<keyword evidence="7" id="KW-1185">Reference proteome</keyword>
<dbReference type="InterPro" id="IPR050744">
    <property type="entry name" value="AI-2_Isomerase_LsrG"/>
</dbReference>
<dbReference type="AlphaFoldDB" id="A0A921KXQ6"/>
<comment type="similarity">
    <text evidence="1">Belongs to the TRAP family.</text>
</comment>
<dbReference type="PANTHER" id="PTHR33336">
    <property type="entry name" value="QUINOL MONOOXYGENASE YGIN-RELATED"/>
    <property type="match status" value="1"/>
</dbReference>
<dbReference type="Pfam" id="PF03992">
    <property type="entry name" value="ABM"/>
    <property type="match status" value="1"/>
</dbReference>
<evidence type="ECO:0000256" key="2">
    <source>
        <dbReference type="ARBA" id="ARBA00018486"/>
    </source>
</evidence>
<dbReference type="EMBL" id="DYVT01000092">
    <property type="protein sequence ID" value="HJF68273.1"/>
    <property type="molecule type" value="Genomic_DNA"/>
</dbReference>
<feature type="domain" description="ABM" evidence="4">
    <location>
        <begin position="2"/>
        <end position="92"/>
    </location>
</feature>
<proteinExistence type="inferred from homology"/>
<dbReference type="PANTHER" id="PTHR33336:SF15">
    <property type="entry name" value="ABM DOMAIN-CONTAINING PROTEIN"/>
    <property type="match status" value="1"/>
</dbReference>
<sequence>MLIVTAYYLCKEGKRDEVLEYCQENIRETRKEPGNISYMHYPDPENDNGVFVLEKWENETLFDKHDKTEHHRKFSALRRPLLQPNSYEITIYNAEPNDRENDRVHEFVKNHIN</sequence>
<dbReference type="EMBL" id="BKAQ01000005">
    <property type="protein sequence ID" value="GEP81497.1"/>
    <property type="molecule type" value="Genomic_DNA"/>
</dbReference>
<dbReference type="GO" id="GO:0004497">
    <property type="term" value="F:monooxygenase activity"/>
    <property type="evidence" value="ECO:0007669"/>
    <property type="project" value="UniProtKB-KW"/>
</dbReference>
<evidence type="ECO:0000313" key="6">
    <source>
        <dbReference type="EMBL" id="HJF68273.1"/>
    </source>
</evidence>
<protein>
    <recommendedName>
        <fullName evidence="2">Signal transduction protein TRAP</fullName>
    </recommendedName>
    <alternativeName>
        <fullName evidence="3">Target of RNAIII-activating protein</fullName>
    </alternativeName>
</protein>
<dbReference type="Proteomes" id="UP000706163">
    <property type="component" value="Unassembled WGS sequence"/>
</dbReference>
<reference evidence="5 7" key="1">
    <citation type="submission" date="2019-07" db="EMBL/GenBank/DDBJ databases">
        <title>Whole genome shotgun sequence of Staphylococcus kloosii NBRC 109624.</title>
        <authorList>
            <person name="Hosoyama A."/>
            <person name="Uohara A."/>
            <person name="Ohji S."/>
            <person name="Ichikawa N."/>
        </authorList>
    </citation>
    <scope>NUCLEOTIDE SEQUENCE [LARGE SCALE GENOMIC DNA]</scope>
    <source>
        <strain evidence="5 7">NBRC 109624</strain>
    </source>
</reference>
<dbReference type="OrthoDB" id="287932at2"/>
<dbReference type="InterPro" id="IPR011008">
    <property type="entry name" value="Dimeric_a/b-barrel"/>
</dbReference>
<evidence type="ECO:0000256" key="3">
    <source>
        <dbReference type="ARBA" id="ARBA00032861"/>
    </source>
</evidence>